<dbReference type="EC" id="1.3.7.9" evidence="7"/>
<accession>A0A445MXT6</accession>
<dbReference type="Pfam" id="PF01799">
    <property type="entry name" value="Fer2_2"/>
    <property type="match status" value="1"/>
</dbReference>
<dbReference type="InterPro" id="IPR012675">
    <property type="entry name" value="Beta-grasp_dom_sf"/>
</dbReference>
<feature type="domain" description="2Fe-2S ferredoxin-type" evidence="6">
    <location>
        <begin position="50"/>
        <end position="126"/>
    </location>
</feature>
<keyword evidence="4" id="KW-0408">Iron</keyword>
<dbReference type="GO" id="GO:0051537">
    <property type="term" value="F:2 iron, 2 sulfur cluster binding"/>
    <property type="evidence" value="ECO:0007669"/>
    <property type="project" value="UniProtKB-KW"/>
</dbReference>
<dbReference type="InterPro" id="IPR051452">
    <property type="entry name" value="Diverse_Oxidoreductases"/>
</dbReference>
<keyword evidence="3 7" id="KW-0560">Oxidoreductase</keyword>
<reference evidence="7" key="1">
    <citation type="submission" date="2018-01" db="EMBL/GenBank/DDBJ databases">
        <authorList>
            <person name="Regsiter A."/>
            <person name="William W."/>
        </authorList>
    </citation>
    <scope>NUCLEOTIDE SEQUENCE</scope>
    <source>
        <strain evidence="7">TRIP AH-1</strain>
    </source>
</reference>
<dbReference type="SUPFAM" id="SSF47741">
    <property type="entry name" value="CO dehydrogenase ISP C-domain like"/>
    <property type="match status" value="1"/>
</dbReference>
<dbReference type="InterPro" id="IPR001041">
    <property type="entry name" value="2Fe-2S_ferredoxin-type"/>
</dbReference>
<dbReference type="PANTHER" id="PTHR44379">
    <property type="entry name" value="OXIDOREDUCTASE WITH IRON-SULFUR SUBUNIT"/>
    <property type="match status" value="1"/>
</dbReference>
<evidence type="ECO:0000313" key="7">
    <source>
        <dbReference type="EMBL" id="SPD74171.1"/>
    </source>
</evidence>
<evidence type="ECO:0000256" key="4">
    <source>
        <dbReference type="ARBA" id="ARBA00023004"/>
    </source>
</evidence>
<sequence length="200" mass="21967">MIFNMAYLLRKFSCVRHLSVMVRVKGLNSKILFHINSLQQIEQEVNKVKRLIELIVNGMSYEIAVDTHRTLLEVLRDTLGFTGTKNGCDQGECGSCTVLIDGKAVHSCLTLAMDVQGKHIETIEGLSEGEKLHPIQQSFVDHGAIQCGFCTPGMIMSSKAMLDKNPSPAEDEIKRGISGNLCRCTGYVKIVDAIKAVAAK</sequence>
<keyword evidence="2" id="KW-0479">Metal-binding</keyword>
<dbReference type="PROSITE" id="PS51085">
    <property type="entry name" value="2FE2S_FER_2"/>
    <property type="match status" value="1"/>
</dbReference>
<proteinExistence type="predicted"/>
<organism evidence="7">
    <name type="scientific">uncultured Desulfobacterium sp</name>
    <dbReference type="NCBI Taxonomy" id="201089"/>
    <lineage>
        <taxon>Bacteria</taxon>
        <taxon>Pseudomonadati</taxon>
        <taxon>Thermodesulfobacteriota</taxon>
        <taxon>Desulfobacteria</taxon>
        <taxon>Desulfobacterales</taxon>
        <taxon>Desulfobacteriaceae</taxon>
        <taxon>Desulfobacterium</taxon>
        <taxon>environmental samples</taxon>
    </lineage>
</organism>
<dbReference type="GO" id="GO:0016491">
    <property type="term" value="F:oxidoreductase activity"/>
    <property type="evidence" value="ECO:0007669"/>
    <property type="project" value="UniProtKB-KW"/>
</dbReference>
<dbReference type="Gene3D" id="1.10.150.120">
    <property type="entry name" value="[2Fe-2S]-binding domain"/>
    <property type="match status" value="1"/>
</dbReference>
<dbReference type="SUPFAM" id="SSF54292">
    <property type="entry name" value="2Fe-2S ferredoxin-like"/>
    <property type="match status" value="1"/>
</dbReference>
<dbReference type="AlphaFoldDB" id="A0A445MXT6"/>
<dbReference type="InterPro" id="IPR006058">
    <property type="entry name" value="2Fe2S_fd_BS"/>
</dbReference>
<dbReference type="PROSITE" id="PS00197">
    <property type="entry name" value="2FE2S_FER_1"/>
    <property type="match status" value="1"/>
</dbReference>
<dbReference type="FunFam" id="1.10.150.120:FF:000003">
    <property type="entry name" value="Carbon monoxide dehydrogenase, small subunit"/>
    <property type="match status" value="1"/>
</dbReference>
<keyword evidence="1" id="KW-0001">2Fe-2S</keyword>
<evidence type="ECO:0000256" key="2">
    <source>
        <dbReference type="ARBA" id="ARBA00022723"/>
    </source>
</evidence>
<dbReference type="InterPro" id="IPR002888">
    <property type="entry name" value="2Fe-2S-bd"/>
</dbReference>
<gene>
    <name evidence="7" type="ORF">PITCH_A2090003</name>
</gene>
<evidence type="ECO:0000256" key="1">
    <source>
        <dbReference type="ARBA" id="ARBA00022714"/>
    </source>
</evidence>
<dbReference type="CDD" id="cd00207">
    <property type="entry name" value="fer2"/>
    <property type="match status" value="1"/>
</dbReference>
<dbReference type="PANTHER" id="PTHR44379:SF8">
    <property type="entry name" value="XANTHINE DEHYDROGENASE IRON-SULFUR-BINDING SUBUNIT XDHC-RELATED"/>
    <property type="match status" value="1"/>
</dbReference>
<dbReference type="Gene3D" id="3.10.20.30">
    <property type="match status" value="1"/>
</dbReference>
<dbReference type="InterPro" id="IPR036010">
    <property type="entry name" value="2Fe-2S_ferredoxin-like_sf"/>
</dbReference>
<dbReference type="InterPro" id="IPR036884">
    <property type="entry name" value="2Fe-2S-bd_dom_sf"/>
</dbReference>
<dbReference type="GO" id="GO:0046872">
    <property type="term" value="F:metal ion binding"/>
    <property type="evidence" value="ECO:0007669"/>
    <property type="project" value="UniProtKB-KW"/>
</dbReference>
<keyword evidence="5" id="KW-0411">Iron-sulfur</keyword>
<dbReference type="FunFam" id="3.10.20.30:FF:000020">
    <property type="entry name" value="Xanthine dehydrogenase iron-sulfur subunit"/>
    <property type="match status" value="1"/>
</dbReference>
<name>A0A445MXT6_9BACT</name>
<evidence type="ECO:0000259" key="6">
    <source>
        <dbReference type="PROSITE" id="PS51085"/>
    </source>
</evidence>
<dbReference type="EMBL" id="OJIN01000123">
    <property type="protein sequence ID" value="SPD74171.1"/>
    <property type="molecule type" value="Genomic_DNA"/>
</dbReference>
<protein>
    <submittedName>
        <fullName evidence="7">4-hydroxybenzoyl-CoA reductase subunit gamma (Modular protein)</fullName>
        <ecNumber evidence="7">1.3.7.9</ecNumber>
    </submittedName>
</protein>
<evidence type="ECO:0000256" key="3">
    <source>
        <dbReference type="ARBA" id="ARBA00023002"/>
    </source>
</evidence>
<dbReference type="Pfam" id="PF00111">
    <property type="entry name" value="Fer2"/>
    <property type="match status" value="1"/>
</dbReference>
<evidence type="ECO:0000256" key="5">
    <source>
        <dbReference type="ARBA" id="ARBA00023014"/>
    </source>
</evidence>